<evidence type="ECO:0000259" key="8">
    <source>
        <dbReference type="PROSITE" id="PS52029"/>
    </source>
</evidence>
<comment type="caution">
    <text evidence="9">The sequence shown here is derived from an EMBL/GenBank/DDBJ whole genome shotgun (WGS) entry which is preliminary data.</text>
</comment>
<evidence type="ECO:0000313" key="10">
    <source>
        <dbReference type="Proteomes" id="UP000248889"/>
    </source>
</evidence>
<feature type="chain" id="PRO_5016018270" description="L,D-TPase catalytic domain-containing protein" evidence="7">
    <location>
        <begin position="20"/>
        <end position="157"/>
    </location>
</feature>
<dbReference type="GO" id="GO:0016740">
    <property type="term" value="F:transferase activity"/>
    <property type="evidence" value="ECO:0007669"/>
    <property type="project" value="UniProtKB-KW"/>
</dbReference>
<evidence type="ECO:0000256" key="5">
    <source>
        <dbReference type="ARBA" id="ARBA00023316"/>
    </source>
</evidence>
<comment type="pathway">
    <text evidence="1 6">Cell wall biogenesis; peptidoglycan biosynthesis.</text>
</comment>
<keyword evidence="5 6" id="KW-0961">Cell wall biogenesis/degradation</keyword>
<protein>
    <recommendedName>
        <fullName evidence="8">L,D-TPase catalytic domain-containing protein</fullName>
    </recommendedName>
</protein>
<feature type="domain" description="L,D-TPase catalytic" evidence="8">
    <location>
        <begin position="41"/>
        <end position="151"/>
    </location>
</feature>
<dbReference type="SUPFAM" id="SSF141523">
    <property type="entry name" value="L,D-transpeptidase catalytic domain-like"/>
    <property type="match status" value="1"/>
</dbReference>
<keyword evidence="3 6" id="KW-0133">Cell shape</keyword>
<evidence type="ECO:0000256" key="4">
    <source>
        <dbReference type="ARBA" id="ARBA00022984"/>
    </source>
</evidence>
<feature type="signal peptide" evidence="7">
    <location>
        <begin position="1"/>
        <end position="19"/>
    </location>
</feature>
<dbReference type="Proteomes" id="UP000248889">
    <property type="component" value="Unassembled WGS sequence"/>
</dbReference>
<dbReference type="PANTHER" id="PTHR30582">
    <property type="entry name" value="L,D-TRANSPEPTIDASE"/>
    <property type="match status" value="1"/>
</dbReference>
<keyword evidence="7" id="KW-0732">Signal</keyword>
<dbReference type="CDD" id="cd16913">
    <property type="entry name" value="YkuD_like"/>
    <property type="match status" value="1"/>
</dbReference>
<dbReference type="GO" id="GO:0071555">
    <property type="term" value="P:cell wall organization"/>
    <property type="evidence" value="ECO:0007669"/>
    <property type="project" value="UniProtKB-UniRule"/>
</dbReference>
<evidence type="ECO:0000313" key="9">
    <source>
        <dbReference type="EMBL" id="RAG83052.1"/>
    </source>
</evidence>
<dbReference type="GO" id="GO:0008360">
    <property type="term" value="P:regulation of cell shape"/>
    <property type="evidence" value="ECO:0007669"/>
    <property type="project" value="UniProtKB-UniRule"/>
</dbReference>
<dbReference type="GO" id="GO:0071972">
    <property type="term" value="F:peptidoglycan L,D-transpeptidase activity"/>
    <property type="evidence" value="ECO:0007669"/>
    <property type="project" value="TreeGrafter"/>
</dbReference>
<dbReference type="Gene3D" id="2.40.440.10">
    <property type="entry name" value="L,D-transpeptidase catalytic domain-like"/>
    <property type="match status" value="1"/>
</dbReference>
<evidence type="ECO:0000256" key="1">
    <source>
        <dbReference type="ARBA" id="ARBA00004752"/>
    </source>
</evidence>
<proteinExistence type="predicted"/>
<accession>A0A2X0IDH6</accession>
<dbReference type="AlphaFoldDB" id="A0A2X0IDH6"/>
<keyword evidence="10" id="KW-1185">Reference proteome</keyword>
<dbReference type="InterPro" id="IPR038063">
    <property type="entry name" value="Transpep_catalytic_dom"/>
</dbReference>
<dbReference type="Pfam" id="PF03734">
    <property type="entry name" value="YkuD"/>
    <property type="match status" value="1"/>
</dbReference>
<dbReference type="EMBL" id="QKYN01000097">
    <property type="protein sequence ID" value="RAG83052.1"/>
    <property type="molecule type" value="Genomic_DNA"/>
</dbReference>
<keyword evidence="4 6" id="KW-0573">Peptidoglycan synthesis</keyword>
<feature type="active site" description="Proton donor/acceptor" evidence="6">
    <location>
        <position position="112"/>
    </location>
</feature>
<feature type="active site" description="Nucleophile" evidence="6">
    <location>
        <position position="127"/>
    </location>
</feature>
<dbReference type="GO" id="GO:0005576">
    <property type="term" value="C:extracellular region"/>
    <property type="evidence" value="ECO:0007669"/>
    <property type="project" value="TreeGrafter"/>
</dbReference>
<dbReference type="InterPro" id="IPR050979">
    <property type="entry name" value="LD-transpeptidase"/>
</dbReference>
<sequence>MLAFLVTALGAVFAPAAQAQARVVYPTAAERQHCRADGSRPVVCVDQNAQRLWVMRGTSVVFGPVTVRTGRHGHLTRTGKFHIYWRHQHHWSSIYNAPMPFAQFFSGGEALHGVYGDLGKGPGSYGCVNLTVRDAARLWPLTRKGTWVEVWGHRPGS</sequence>
<evidence type="ECO:0000256" key="6">
    <source>
        <dbReference type="PROSITE-ProRule" id="PRU01373"/>
    </source>
</evidence>
<dbReference type="PROSITE" id="PS52029">
    <property type="entry name" value="LD_TPASE"/>
    <property type="match status" value="1"/>
</dbReference>
<evidence type="ECO:0000256" key="3">
    <source>
        <dbReference type="ARBA" id="ARBA00022960"/>
    </source>
</evidence>
<reference evidence="9 10" key="1">
    <citation type="submission" date="2018-06" db="EMBL/GenBank/DDBJ databases">
        <title>Streptacidiphilus pinicola sp. nov., isolated from pine grove soil.</title>
        <authorList>
            <person name="Roh S.G."/>
            <person name="Park S."/>
            <person name="Kim M.-K."/>
            <person name="Yun B.-R."/>
            <person name="Park J."/>
            <person name="Kim M.J."/>
            <person name="Kim Y.S."/>
            <person name="Kim S.B."/>
        </authorList>
    </citation>
    <scope>NUCLEOTIDE SEQUENCE [LARGE SCALE GENOMIC DNA]</scope>
    <source>
        <strain evidence="9 10">MMS16-CNU450</strain>
    </source>
</reference>
<gene>
    <name evidence="9" type="ORF">DN069_24595</name>
</gene>
<dbReference type="GO" id="GO:0018104">
    <property type="term" value="P:peptidoglycan-protein cross-linking"/>
    <property type="evidence" value="ECO:0007669"/>
    <property type="project" value="TreeGrafter"/>
</dbReference>
<keyword evidence="2" id="KW-0808">Transferase</keyword>
<dbReference type="PANTHER" id="PTHR30582:SF33">
    <property type="entry name" value="EXPORTED PROTEIN"/>
    <property type="match status" value="1"/>
</dbReference>
<name>A0A2X0IDH6_9ACTN</name>
<evidence type="ECO:0000256" key="7">
    <source>
        <dbReference type="SAM" id="SignalP"/>
    </source>
</evidence>
<organism evidence="9 10">
    <name type="scientific">Streptacidiphilus pinicola</name>
    <dbReference type="NCBI Taxonomy" id="2219663"/>
    <lineage>
        <taxon>Bacteria</taxon>
        <taxon>Bacillati</taxon>
        <taxon>Actinomycetota</taxon>
        <taxon>Actinomycetes</taxon>
        <taxon>Kitasatosporales</taxon>
        <taxon>Streptomycetaceae</taxon>
        <taxon>Streptacidiphilus</taxon>
    </lineage>
</organism>
<dbReference type="UniPathway" id="UPA00219"/>
<dbReference type="InterPro" id="IPR005490">
    <property type="entry name" value="LD_TPept_cat_dom"/>
</dbReference>
<evidence type="ECO:0000256" key="2">
    <source>
        <dbReference type="ARBA" id="ARBA00022679"/>
    </source>
</evidence>